<dbReference type="Proteomes" id="UP000031575">
    <property type="component" value="Unassembled WGS sequence"/>
</dbReference>
<feature type="region of interest" description="Disordered" evidence="1">
    <location>
        <begin position="1"/>
        <end position="25"/>
    </location>
</feature>
<evidence type="ECO:0000313" key="3">
    <source>
        <dbReference type="Proteomes" id="UP000031575"/>
    </source>
</evidence>
<comment type="caution">
    <text evidence="2">The sequence shown here is derived from an EMBL/GenBank/DDBJ whole genome shotgun (WGS) entry which is preliminary data.</text>
</comment>
<dbReference type="AlphaFoldDB" id="A0A0C2FW28"/>
<evidence type="ECO:0000256" key="1">
    <source>
        <dbReference type="SAM" id="MobiDB-lite"/>
    </source>
</evidence>
<feature type="compositionally biased region" description="Basic and acidic residues" evidence="1">
    <location>
        <begin position="7"/>
        <end position="25"/>
    </location>
</feature>
<organism evidence="2 3">
    <name type="scientific">Sporothrix brasiliensis 5110</name>
    <dbReference type="NCBI Taxonomy" id="1398154"/>
    <lineage>
        <taxon>Eukaryota</taxon>
        <taxon>Fungi</taxon>
        <taxon>Dikarya</taxon>
        <taxon>Ascomycota</taxon>
        <taxon>Pezizomycotina</taxon>
        <taxon>Sordariomycetes</taxon>
        <taxon>Sordariomycetidae</taxon>
        <taxon>Ophiostomatales</taxon>
        <taxon>Ophiostomataceae</taxon>
        <taxon>Sporothrix</taxon>
    </lineage>
</organism>
<dbReference type="VEuPathDB" id="FungiDB:SPBR_09255"/>
<accession>A0A0C2FW28</accession>
<dbReference type="GeneID" id="63682302"/>
<keyword evidence="3" id="KW-1185">Reference proteome</keyword>
<dbReference type="HOGENOM" id="CLU_1705384_0_0_1"/>
<feature type="compositionally biased region" description="Basic and acidic residues" evidence="1">
    <location>
        <begin position="143"/>
        <end position="154"/>
    </location>
</feature>
<protein>
    <submittedName>
        <fullName evidence="2">Uncharacterized protein</fullName>
    </submittedName>
</protein>
<proteinExistence type="predicted"/>
<feature type="region of interest" description="Disordered" evidence="1">
    <location>
        <begin position="97"/>
        <end position="154"/>
    </location>
</feature>
<sequence length="154" mass="17034">MTYRSQVSERHRPLSTESGETKADPGLRKMWSLSFAVLAFPPPSADDDTHGQSAVVGVPSVVHTANVEDRANQTLNTAGSPLRRREEPWRMWVETGNQGAEENRHRMGGATPERPPPPANGDTLLKHTTSVDSSFRIEASSDGWRRDEIADRMS</sequence>
<dbReference type="EMBL" id="AWTV01000001">
    <property type="protein sequence ID" value="KIH95213.1"/>
    <property type="molecule type" value="Genomic_DNA"/>
</dbReference>
<gene>
    <name evidence="2" type="ORF">SPBR_09255</name>
</gene>
<dbReference type="RefSeq" id="XP_040623223.1">
    <property type="nucleotide sequence ID" value="XM_040767381.1"/>
</dbReference>
<evidence type="ECO:0000313" key="2">
    <source>
        <dbReference type="EMBL" id="KIH95213.1"/>
    </source>
</evidence>
<name>A0A0C2FW28_9PEZI</name>
<reference evidence="2 3" key="1">
    <citation type="journal article" date="2014" name="BMC Genomics">
        <title>Comparative genomics of the major fungal agents of human and animal Sporotrichosis: Sporothrix schenckii and Sporothrix brasiliensis.</title>
        <authorList>
            <person name="Teixeira M.M."/>
            <person name="de Almeida L.G."/>
            <person name="Kubitschek-Barreira P."/>
            <person name="Alves F.L."/>
            <person name="Kioshima E.S."/>
            <person name="Abadio A.K."/>
            <person name="Fernandes L."/>
            <person name="Derengowski L.S."/>
            <person name="Ferreira K.S."/>
            <person name="Souza R.C."/>
            <person name="Ruiz J.C."/>
            <person name="de Andrade N.C."/>
            <person name="Paes H.C."/>
            <person name="Nicola A.M."/>
            <person name="Albuquerque P."/>
            <person name="Gerber A.L."/>
            <person name="Martins V.P."/>
            <person name="Peconick L.D."/>
            <person name="Neto A.V."/>
            <person name="Chaucanez C.B."/>
            <person name="Silva P.A."/>
            <person name="Cunha O.L."/>
            <person name="de Oliveira F.F."/>
            <person name="dos Santos T.C."/>
            <person name="Barros A.L."/>
            <person name="Soares M.A."/>
            <person name="de Oliveira L.M."/>
            <person name="Marini M.M."/>
            <person name="Villalobos-Duno H."/>
            <person name="Cunha M.M."/>
            <person name="de Hoog S."/>
            <person name="da Silveira J.F."/>
            <person name="Henrissat B."/>
            <person name="Nino-Vega G.A."/>
            <person name="Cisalpino P.S."/>
            <person name="Mora-Montes H.M."/>
            <person name="Almeida S.R."/>
            <person name="Stajich J.E."/>
            <person name="Lopes-Bezerra L.M."/>
            <person name="Vasconcelos A.T."/>
            <person name="Felipe M.S."/>
        </authorList>
    </citation>
    <scope>NUCLEOTIDE SEQUENCE [LARGE SCALE GENOMIC DNA]</scope>
    <source>
        <strain evidence="2 3">5110</strain>
    </source>
</reference>